<dbReference type="InterPro" id="IPR035906">
    <property type="entry name" value="MetI-like_sf"/>
</dbReference>
<evidence type="ECO:0000259" key="9">
    <source>
        <dbReference type="PROSITE" id="PS50928"/>
    </source>
</evidence>
<evidence type="ECO:0000256" key="1">
    <source>
        <dbReference type="ARBA" id="ARBA00004651"/>
    </source>
</evidence>
<evidence type="ECO:0000256" key="6">
    <source>
        <dbReference type="ARBA" id="ARBA00022989"/>
    </source>
</evidence>
<feature type="transmembrane region" description="Helical" evidence="8">
    <location>
        <begin position="229"/>
        <end position="248"/>
    </location>
</feature>
<dbReference type="PANTHER" id="PTHR42929:SF1">
    <property type="entry name" value="INNER MEMBRANE ABC TRANSPORTER PERMEASE PROTEIN YDCU-RELATED"/>
    <property type="match status" value="1"/>
</dbReference>
<evidence type="ECO:0000256" key="3">
    <source>
        <dbReference type="ARBA" id="ARBA00022448"/>
    </source>
</evidence>
<comment type="subcellular location">
    <subcellularLocation>
        <location evidence="1 8">Cell membrane</location>
        <topology evidence="1 8">Multi-pass membrane protein</topology>
    </subcellularLocation>
</comment>
<dbReference type="SUPFAM" id="SSF161098">
    <property type="entry name" value="MetI-like"/>
    <property type="match status" value="1"/>
</dbReference>
<keyword evidence="3 8" id="KW-0813">Transport</keyword>
<feature type="domain" description="ABC transmembrane type-1" evidence="9">
    <location>
        <begin position="72"/>
        <end position="277"/>
    </location>
</feature>
<dbReference type="EMBL" id="RCTF01000008">
    <property type="protein sequence ID" value="RLP78433.1"/>
    <property type="molecule type" value="Genomic_DNA"/>
</dbReference>
<dbReference type="Proteomes" id="UP000269692">
    <property type="component" value="Unassembled WGS sequence"/>
</dbReference>
<feature type="transmembrane region" description="Helical" evidence="8">
    <location>
        <begin position="110"/>
        <end position="132"/>
    </location>
</feature>
<dbReference type="CDD" id="cd06261">
    <property type="entry name" value="TM_PBP2"/>
    <property type="match status" value="1"/>
</dbReference>
<evidence type="ECO:0000256" key="7">
    <source>
        <dbReference type="ARBA" id="ARBA00023136"/>
    </source>
</evidence>
<dbReference type="Gene3D" id="1.10.3720.10">
    <property type="entry name" value="MetI-like"/>
    <property type="match status" value="1"/>
</dbReference>
<feature type="transmembrane region" description="Helical" evidence="8">
    <location>
        <begin position="78"/>
        <end position="98"/>
    </location>
</feature>
<reference evidence="10 11" key="1">
    <citation type="submission" date="2018-10" db="EMBL/GenBank/DDBJ databases">
        <title>Xanthobacter tagetidis genome sequencing and assembly.</title>
        <authorList>
            <person name="Maclea K.S."/>
            <person name="Goen A.E."/>
            <person name="Fatima S.A."/>
        </authorList>
    </citation>
    <scope>NUCLEOTIDE SEQUENCE [LARGE SCALE GENOMIC DNA]</scope>
    <source>
        <strain evidence="10 11">ATCC 700314</strain>
    </source>
</reference>
<dbReference type="PANTHER" id="PTHR42929">
    <property type="entry name" value="INNER MEMBRANE ABC TRANSPORTER PERMEASE PROTEIN YDCU-RELATED-RELATED"/>
    <property type="match status" value="1"/>
</dbReference>
<feature type="transmembrane region" description="Helical" evidence="8">
    <location>
        <begin position="260"/>
        <end position="281"/>
    </location>
</feature>
<dbReference type="AlphaFoldDB" id="A0A3L7ADH4"/>
<keyword evidence="6 8" id="KW-1133">Transmembrane helix</keyword>
<comment type="caution">
    <text evidence="10">The sequence shown here is derived from an EMBL/GenBank/DDBJ whole genome shotgun (WGS) entry which is preliminary data.</text>
</comment>
<name>A0A3L7ADH4_9HYPH</name>
<dbReference type="Pfam" id="PF00528">
    <property type="entry name" value="BPD_transp_1"/>
    <property type="match status" value="1"/>
</dbReference>
<dbReference type="GO" id="GO:0055085">
    <property type="term" value="P:transmembrane transport"/>
    <property type="evidence" value="ECO:0007669"/>
    <property type="project" value="InterPro"/>
</dbReference>
<gene>
    <name evidence="10" type="ORF">D9R14_11545</name>
</gene>
<evidence type="ECO:0000313" key="11">
    <source>
        <dbReference type="Proteomes" id="UP000269692"/>
    </source>
</evidence>
<evidence type="ECO:0000313" key="10">
    <source>
        <dbReference type="EMBL" id="RLP78433.1"/>
    </source>
</evidence>
<evidence type="ECO:0000256" key="5">
    <source>
        <dbReference type="ARBA" id="ARBA00022692"/>
    </source>
</evidence>
<dbReference type="PROSITE" id="PS50928">
    <property type="entry name" value="ABC_TM1"/>
    <property type="match status" value="1"/>
</dbReference>
<keyword evidence="7 8" id="KW-0472">Membrane</keyword>
<protein>
    <submittedName>
        <fullName evidence="10">ABC transporter permease subunit</fullName>
    </submittedName>
</protein>
<evidence type="ECO:0000256" key="8">
    <source>
        <dbReference type="RuleBase" id="RU363032"/>
    </source>
</evidence>
<proteinExistence type="inferred from homology"/>
<feature type="transmembrane region" description="Helical" evidence="8">
    <location>
        <begin position="200"/>
        <end position="223"/>
    </location>
</feature>
<keyword evidence="4" id="KW-1003">Cell membrane</keyword>
<sequence>MSAMAMRRPSLSTALLWPALLVMVPLLLGPLLLLAHESLKPFVGGRIGGDESGALTLQNYAQIADPQYVRYFLDTFRVGLLATAFALVLGFPVAHFIVRRAGPTMRRLMVGGLVGTLFLSIIVRVYAIAMTFGPHGPLSDFSRLFGISASSPDGAELMVVLGLLNSTLPLVALTLIGTLQNINPRLEDAALSLGAPRWKTFFQITVAMSLPGILSAAIIAYAFCISNLVVPMLVGRGFIVFVSNLIYFRFSEVANFPSGAALSMVMMVISVALFYGLLSLVRSHWQEAGK</sequence>
<feature type="transmembrane region" description="Helical" evidence="8">
    <location>
        <begin position="157"/>
        <end position="179"/>
    </location>
</feature>
<accession>A0A3L7ADH4</accession>
<keyword evidence="5 8" id="KW-0812">Transmembrane</keyword>
<evidence type="ECO:0000256" key="4">
    <source>
        <dbReference type="ARBA" id="ARBA00022475"/>
    </source>
</evidence>
<organism evidence="10 11">
    <name type="scientific">Xanthobacter tagetidis</name>
    <dbReference type="NCBI Taxonomy" id="60216"/>
    <lineage>
        <taxon>Bacteria</taxon>
        <taxon>Pseudomonadati</taxon>
        <taxon>Pseudomonadota</taxon>
        <taxon>Alphaproteobacteria</taxon>
        <taxon>Hyphomicrobiales</taxon>
        <taxon>Xanthobacteraceae</taxon>
        <taxon>Xanthobacter</taxon>
    </lineage>
</organism>
<dbReference type="GO" id="GO:0005886">
    <property type="term" value="C:plasma membrane"/>
    <property type="evidence" value="ECO:0007669"/>
    <property type="project" value="UniProtKB-SubCell"/>
</dbReference>
<dbReference type="InterPro" id="IPR000515">
    <property type="entry name" value="MetI-like"/>
</dbReference>
<evidence type="ECO:0000256" key="2">
    <source>
        <dbReference type="ARBA" id="ARBA00007069"/>
    </source>
</evidence>
<keyword evidence="11" id="KW-1185">Reference proteome</keyword>
<comment type="similarity">
    <text evidence="2">Belongs to the binding-protein-dependent transport system permease family. CysTW subfamily.</text>
</comment>